<organism evidence="2 3">
    <name type="scientific">Streblomastix strix</name>
    <dbReference type="NCBI Taxonomy" id="222440"/>
    <lineage>
        <taxon>Eukaryota</taxon>
        <taxon>Metamonada</taxon>
        <taxon>Preaxostyla</taxon>
        <taxon>Oxymonadida</taxon>
        <taxon>Streblomastigidae</taxon>
        <taxon>Streblomastix</taxon>
    </lineage>
</organism>
<sequence length="140" mass="16518">MILRRLIQEREHAAIQKNAVFQLNLRTFQDMEGKYSFNIRMPLNVHNTIAWRQRKQKTITFSNQQTSKDIEVKQKPDPFDPPDPELFICSLFETHNVIINKFMMAPRHLVIPTIKFEGQQMHLSLADIRIAEYLLRELGG</sequence>
<dbReference type="InterPro" id="IPR045759">
    <property type="entry name" value="Ap4A_phos1/2_N"/>
</dbReference>
<dbReference type="PANTHER" id="PTHR38420:SF1">
    <property type="entry name" value="PUTATIVE (AFU_ORTHOLOGUE AFUA_5G14690)-RELATED"/>
    <property type="match status" value="1"/>
</dbReference>
<dbReference type="GO" id="GO:0009117">
    <property type="term" value="P:nucleotide metabolic process"/>
    <property type="evidence" value="ECO:0007669"/>
    <property type="project" value="InterPro"/>
</dbReference>
<gene>
    <name evidence="2" type="ORF">EZS28_051637</name>
</gene>
<dbReference type="EMBL" id="SNRW01039220">
    <property type="protein sequence ID" value="KAA6352836.1"/>
    <property type="molecule type" value="Genomic_DNA"/>
</dbReference>
<feature type="domain" description="Ap4A phosphorylase 1/2 N-terminal" evidence="1">
    <location>
        <begin position="3"/>
        <end position="138"/>
    </location>
</feature>
<dbReference type="InterPro" id="IPR043171">
    <property type="entry name" value="Ap4A_phos1/2-like"/>
</dbReference>
<keyword evidence="2" id="KW-0808">Transferase</keyword>
<dbReference type="Gene3D" id="3.30.428.70">
    <property type="match status" value="1"/>
</dbReference>
<reference evidence="2 3" key="1">
    <citation type="submission" date="2019-03" db="EMBL/GenBank/DDBJ databases">
        <title>Single cell metagenomics reveals metabolic interactions within the superorganism composed of flagellate Streblomastix strix and complex community of Bacteroidetes bacteria on its surface.</title>
        <authorList>
            <person name="Treitli S.C."/>
            <person name="Kolisko M."/>
            <person name="Husnik F."/>
            <person name="Keeling P."/>
            <person name="Hampl V."/>
        </authorList>
    </citation>
    <scope>NUCLEOTIDE SEQUENCE [LARGE SCALE GENOMIC DNA]</scope>
    <source>
        <strain evidence="2">ST1C</strain>
    </source>
</reference>
<evidence type="ECO:0000313" key="3">
    <source>
        <dbReference type="Proteomes" id="UP000324800"/>
    </source>
</evidence>
<proteinExistence type="predicted"/>
<feature type="non-terminal residue" evidence="2">
    <location>
        <position position="140"/>
    </location>
</feature>
<dbReference type="GO" id="GO:0003877">
    <property type="term" value="F:ATP:ADP adenylyltransferase activity"/>
    <property type="evidence" value="ECO:0007669"/>
    <property type="project" value="InterPro"/>
</dbReference>
<dbReference type="PANTHER" id="PTHR38420">
    <property type="entry name" value="AP-4-A PHOSPHORYLASE II"/>
    <property type="match status" value="1"/>
</dbReference>
<evidence type="ECO:0000313" key="2">
    <source>
        <dbReference type="EMBL" id="KAA6352836.1"/>
    </source>
</evidence>
<comment type="caution">
    <text evidence="2">The sequence shown here is derived from an EMBL/GenBank/DDBJ whole genome shotgun (WGS) entry which is preliminary data.</text>
</comment>
<dbReference type="GO" id="GO:0005524">
    <property type="term" value="F:ATP binding"/>
    <property type="evidence" value="ECO:0007669"/>
    <property type="project" value="InterPro"/>
</dbReference>
<dbReference type="InterPro" id="IPR009163">
    <property type="entry name" value="Ap4A_phos1/2"/>
</dbReference>
<protein>
    <submittedName>
        <fullName evidence="2">ATP adenyltransferase</fullName>
    </submittedName>
</protein>
<dbReference type="Pfam" id="PF19327">
    <property type="entry name" value="Ap4A_phos_N"/>
    <property type="match status" value="1"/>
</dbReference>
<dbReference type="Proteomes" id="UP000324800">
    <property type="component" value="Unassembled WGS sequence"/>
</dbReference>
<evidence type="ECO:0000259" key="1">
    <source>
        <dbReference type="Pfam" id="PF19327"/>
    </source>
</evidence>
<name>A0A5J4T329_9EUKA</name>
<accession>A0A5J4T329</accession>
<dbReference type="AlphaFoldDB" id="A0A5J4T329"/>
<dbReference type="OrthoDB" id="10267950at2759"/>